<protein>
    <submittedName>
        <fullName evidence="1">Uncharacterized protein</fullName>
    </submittedName>
</protein>
<dbReference type="AlphaFoldDB" id="A0A0E9WWE6"/>
<dbReference type="EMBL" id="GBXM01013800">
    <property type="protein sequence ID" value="JAH94777.1"/>
    <property type="molecule type" value="Transcribed_RNA"/>
</dbReference>
<reference evidence="1" key="1">
    <citation type="submission" date="2014-11" db="EMBL/GenBank/DDBJ databases">
        <authorList>
            <person name="Amaro Gonzalez C."/>
        </authorList>
    </citation>
    <scope>NUCLEOTIDE SEQUENCE</scope>
</reference>
<name>A0A0E9WWE6_ANGAN</name>
<evidence type="ECO:0000313" key="1">
    <source>
        <dbReference type="EMBL" id="JAH94777.1"/>
    </source>
</evidence>
<reference evidence="1" key="2">
    <citation type="journal article" date="2015" name="Fish Shellfish Immunol.">
        <title>Early steps in the European eel (Anguilla anguilla)-Vibrio vulnificus interaction in the gills: Role of the RtxA13 toxin.</title>
        <authorList>
            <person name="Callol A."/>
            <person name="Pajuelo D."/>
            <person name="Ebbesson L."/>
            <person name="Teles M."/>
            <person name="MacKenzie S."/>
            <person name="Amaro C."/>
        </authorList>
    </citation>
    <scope>NUCLEOTIDE SEQUENCE</scope>
</reference>
<accession>A0A0E9WWE6</accession>
<proteinExistence type="predicted"/>
<organism evidence="1">
    <name type="scientific">Anguilla anguilla</name>
    <name type="common">European freshwater eel</name>
    <name type="synonym">Muraena anguilla</name>
    <dbReference type="NCBI Taxonomy" id="7936"/>
    <lineage>
        <taxon>Eukaryota</taxon>
        <taxon>Metazoa</taxon>
        <taxon>Chordata</taxon>
        <taxon>Craniata</taxon>
        <taxon>Vertebrata</taxon>
        <taxon>Euteleostomi</taxon>
        <taxon>Actinopterygii</taxon>
        <taxon>Neopterygii</taxon>
        <taxon>Teleostei</taxon>
        <taxon>Anguilliformes</taxon>
        <taxon>Anguillidae</taxon>
        <taxon>Anguilla</taxon>
    </lineage>
</organism>
<sequence length="64" mass="7260">MFKSLCGQSEHISALLILTYLIRIAGPQIKMYQRAASNVKLIQPPVCGLLNCDCLKTYVYSYYN</sequence>